<evidence type="ECO:0000256" key="1">
    <source>
        <dbReference type="ARBA" id="ARBA00004651"/>
    </source>
</evidence>
<evidence type="ECO:0000256" key="13">
    <source>
        <dbReference type="ARBA" id="ARBA00032475"/>
    </source>
</evidence>
<accession>A0A6P3VT27</accession>
<feature type="transmembrane region" description="Helical" evidence="15">
    <location>
        <begin position="340"/>
        <end position="368"/>
    </location>
</feature>
<dbReference type="CTD" id="560081"/>
<keyword evidence="9" id="KW-1015">Disulfide bond</keyword>
<sequence>MESTSIFICVLLAQVILAGPVDMSTYQETFADINETISRTYQKEEQNNTLNTSNFSLKAPGQRHHPPPMCSGPTRIKGAFKYINTVVSCFVFIAGMTGNLALLRIIYENKGMRSGPNILIASLALGDLMHIAIAIPVNAYKLLAEDWPFGVAICKLVPFIQKTSVGITVLSLCALSKDRYHVVASRNHIKTLGVPKWTAVKLALIWIISILLAVPEAVGFNMMAMDYKGKHLRICLLHPVQTSQFMQFYKTGKDWWLFGSYFCMPLACTAVFYTLMTCEMLKKSRTQIGFNDHIKQRREVAKTVFSLVLVFAVCWLPLHLSRILKLTIYNQKDPNRCDLLSVFLVLDYIGINMASVNSCMNPIALYAVSKRFKAHFKACLFWWYPSPQTVAPDENPTLEKTKVNGHAPEPSKS</sequence>
<dbReference type="GO" id="GO:0004962">
    <property type="term" value="F:endothelin receptor activity"/>
    <property type="evidence" value="ECO:0007669"/>
    <property type="project" value="InterPro"/>
</dbReference>
<feature type="domain" description="G-protein coupled receptors family 1 profile" evidence="17">
    <location>
        <begin position="98"/>
        <end position="365"/>
    </location>
</feature>
<evidence type="ECO:0000256" key="5">
    <source>
        <dbReference type="ARBA" id="ARBA00022989"/>
    </source>
</evidence>
<keyword evidence="8" id="KW-0564">Palmitate</keyword>
<evidence type="ECO:0000256" key="2">
    <source>
        <dbReference type="ARBA" id="ARBA00015019"/>
    </source>
</evidence>
<dbReference type="SUPFAM" id="SSF81321">
    <property type="entry name" value="Family A G protein-coupled receptor-like"/>
    <property type="match status" value="1"/>
</dbReference>
<keyword evidence="11" id="KW-0807">Transducer</keyword>
<keyword evidence="4 15" id="KW-0812">Transmembrane</keyword>
<feature type="region of interest" description="Disordered" evidence="14">
    <location>
        <begin position="391"/>
        <end position="413"/>
    </location>
</feature>
<keyword evidence="7 15" id="KW-0472">Membrane</keyword>
<evidence type="ECO:0000256" key="6">
    <source>
        <dbReference type="ARBA" id="ARBA00023040"/>
    </source>
</evidence>
<dbReference type="PRINTS" id="PR00366">
    <property type="entry name" value="ENDOTHELINR"/>
</dbReference>
<protein>
    <recommendedName>
        <fullName evidence="2">Endothelin receptor type B</fullName>
    </recommendedName>
    <alternativeName>
        <fullName evidence="13">Endothelin receptor non-selective type</fullName>
    </alternativeName>
</protein>
<evidence type="ECO:0000256" key="10">
    <source>
        <dbReference type="ARBA" id="ARBA00023170"/>
    </source>
</evidence>
<dbReference type="FunFam" id="1.20.1070.10:FF:000076">
    <property type="entry name" value="Endothelin receptor type B"/>
    <property type="match status" value="1"/>
</dbReference>
<evidence type="ECO:0000259" key="17">
    <source>
        <dbReference type="PROSITE" id="PS50262"/>
    </source>
</evidence>
<name>A0A6P3VT27_CLUHA</name>
<dbReference type="GO" id="GO:0005886">
    <property type="term" value="C:plasma membrane"/>
    <property type="evidence" value="ECO:0007669"/>
    <property type="project" value="UniProtKB-SubCell"/>
</dbReference>
<evidence type="ECO:0000256" key="12">
    <source>
        <dbReference type="ARBA" id="ARBA00023288"/>
    </source>
</evidence>
<evidence type="ECO:0000313" key="18">
    <source>
        <dbReference type="Proteomes" id="UP000515152"/>
    </source>
</evidence>
<keyword evidence="16" id="KW-0732">Signal</keyword>
<evidence type="ECO:0000256" key="14">
    <source>
        <dbReference type="SAM" id="MobiDB-lite"/>
    </source>
</evidence>
<dbReference type="GO" id="GO:0042310">
    <property type="term" value="P:vasoconstriction"/>
    <property type="evidence" value="ECO:0007669"/>
    <property type="project" value="InterPro"/>
</dbReference>
<evidence type="ECO:0000256" key="11">
    <source>
        <dbReference type="ARBA" id="ARBA00023224"/>
    </source>
</evidence>
<dbReference type="GO" id="GO:0008217">
    <property type="term" value="P:regulation of blood pressure"/>
    <property type="evidence" value="ECO:0007669"/>
    <property type="project" value="InterPro"/>
</dbReference>
<dbReference type="PANTHER" id="PTHR46099">
    <property type="entry name" value="G_PROTEIN_RECEP_F1_2 DOMAIN-CONTAINING PROTEIN"/>
    <property type="match status" value="1"/>
</dbReference>
<keyword evidence="5 15" id="KW-1133">Transmembrane helix</keyword>
<dbReference type="PANTHER" id="PTHR46099:SF3">
    <property type="entry name" value="ENDOTHELIN RECEPTOR TYPE B"/>
    <property type="match status" value="1"/>
</dbReference>
<evidence type="ECO:0000256" key="8">
    <source>
        <dbReference type="ARBA" id="ARBA00023139"/>
    </source>
</evidence>
<evidence type="ECO:0000256" key="15">
    <source>
        <dbReference type="SAM" id="Phobius"/>
    </source>
</evidence>
<dbReference type="InterPro" id="IPR000499">
    <property type="entry name" value="Endthln_rcpt"/>
</dbReference>
<feature type="transmembrane region" description="Helical" evidence="15">
    <location>
        <begin position="300"/>
        <end position="320"/>
    </location>
</feature>
<dbReference type="Proteomes" id="UP000515152">
    <property type="component" value="Chromosome 2"/>
</dbReference>
<dbReference type="Gene3D" id="1.20.1070.10">
    <property type="entry name" value="Rhodopsin 7-helix transmembrane proteins"/>
    <property type="match status" value="1"/>
</dbReference>
<comment type="subcellular location">
    <subcellularLocation>
        <location evidence="1">Cell membrane</location>
        <topology evidence="1">Multi-pass membrane protein</topology>
    </subcellularLocation>
</comment>
<dbReference type="InterPro" id="IPR000276">
    <property type="entry name" value="GPCR_Rhodpsn"/>
</dbReference>
<gene>
    <name evidence="19" type="primary">ednrbb</name>
</gene>
<dbReference type="GeneID" id="105898065"/>
<dbReference type="InterPro" id="IPR001112">
    <property type="entry name" value="ETB_rcpt"/>
</dbReference>
<proteinExistence type="predicted"/>
<dbReference type="PROSITE" id="PS50262">
    <property type="entry name" value="G_PROTEIN_RECEP_F1_2"/>
    <property type="match status" value="1"/>
</dbReference>
<reference evidence="19" key="1">
    <citation type="submission" date="2025-08" db="UniProtKB">
        <authorList>
            <consortium name="RefSeq"/>
        </authorList>
    </citation>
    <scope>IDENTIFICATION</scope>
</reference>
<organism evidence="18 19">
    <name type="scientific">Clupea harengus</name>
    <name type="common">Atlantic herring</name>
    <dbReference type="NCBI Taxonomy" id="7950"/>
    <lineage>
        <taxon>Eukaryota</taxon>
        <taxon>Metazoa</taxon>
        <taxon>Chordata</taxon>
        <taxon>Craniata</taxon>
        <taxon>Vertebrata</taxon>
        <taxon>Euteleostomi</taxon>
        <taxon>Actinopterygii</taxon>
        <taxon>Neopterygii</taxon>
        <taxon>Teleostei</taxon>
        <taxon>Clupei</taxon>
        <taxon>Clupeiformes</taxon>
        <taxon>Clupeoidei</taxon>
        <taxon>Clupeidae</taxon>
        <taxon>Clupea</taxon>
    </lineage>
</organism>
<dbReference type="KEGG" id="char:105898065"/>
<feature type="transmembrane region" description="Helical" evidence="15">
    <location>
        <begin position="197"/>
        <end position="215"/>
    </location>
</feature>
<evidence type="ECO:0000256" key="16">
    <source>
        <dbReference type="SAM" id="SignalP"/>
    </source>
</evidence>
<evidence type="ECO:0000256" key="7">
    <source>
        <dbReference type="ARBA" id="ARBA00023136"/>
    </source>
</evidence>
<evidence type="ECO:0000313" key="19">
    <source>
        <dbReference type="RefSeq" id="XP_012680518.2"/>
    </source>
</evidence>
<evidence type="ECO:0000256" key="9">
    <source>
        <dbReference type="ARBA" id="ARBA00023157"/>
    </source>
</evidence>
<feature type="transmembrane region" description="Helical" evidence="15">
    <location>
        <begin position="118"/>
        <end position="139"/>
    </location>
</feature>
<dbReference type="Pfam" id="PF00001">
    <property type="entry name" value="7tm_1"/>
    <property type="match status" value="1"/>
</dbReference>
<dbReference type="InterPro" id="IPR051193">
    <property type="entry name" value="GPCR_endothelin_rcpt"/>
</dbReference>
<keyword evidence="3" id="KW-1003">Cell membrane</keyword>
<feature type="signal peptide" evidence="16">
    <location>
        <begin position="1"/>
        <end position="18"/>
    </location>
</feature>
<keyword evidence="6" id="KW-0297">G-protein coupled receptor</keyword>
<dbReference type="GO" id="GO:0048484">
    <property type="term" value="P:enteric nervous system development"/>
    <property type="evidence" value="ECO:0007669"/>
    <property type="project" value="InterPro"/>
</dbReference>
<dbReference type="GO" id="GO:0048066">
    <property type="term" value="P:developmental pigmentation"/>
    <property type="evidence" value="ECO:0007669"/>
    <property type="project" value="TreeGrafter"/>
</dbReference>
<feature type="chain" id="PRO_5027664710" description="Endothelin receptor type B" evidence="16">
    <location>
        <begin position="19"/>
        <end position="413"/>
    </location>
</feature>
<keyword evidence="18" id="KW-1185">Reference proteome</keyword>
<dbReference type="OrthoDB" id="10037617at2759"/>
<feature type="transmembrane region" description="Helical" evidence="15">
    <location>
        <begin position="255"/>
        <end position="275"/>
    </location>
</feature>
<dbReference type="PRINTS" id="PR00237">
    <property type="entry name" value="GPCRRHODOPSN"/>
</dbReference>
<evidence type="ECO:0000256" key="4">
    <source>
        <dbReference type="ARBA" id="ARBA00022692"/>
    </source>
</evidence>
<keyword evidence="10 19" id="KW-0675">Receptor</keyword>
<feature type="transmembrane region" description="Helical" evidence="15">
    <location>
        <begin position="82"/>
        <end position="106"/>
    </location>
</feature>
<dbReference type="InterPro" id="IPR017452">
    <property type="entry name" value="GPCR_Rhodpsn_7TM"/>
</dbReference>
<dbReference type="RefSeq" id="XP_012680518.2">
    <property type="nucleotide sequence ID" value="XM_012825064.3"/>
</dbReference>
<dbReference type="PRINTS" id="PR00571">
    <property type="entry name" value="ENDOTHELINBR"/>
</dbReference>
<evidence type="ECO:0000256" key="3">
    <source>
        <dbReference type="ARBA" id="ARBA00022475"/>
    </source>
</evidence>
<keyword evidence="12" id="KW-0449">Lipoprotein</keyword>
<dbReference type="AlphaFoldDB" id="A0A6P3VT27"/>